<feature type="chain" id="PRO_5042106744" description="mannan endo-1,4-beta-mannosidase" evidence="10">
    <location>
        <begin position="21"/>
        <end position="448"/>
    </location>
</feature>
<evidence type="ECO:0000256" key="5">
    <source>
        <dbReference type="ARBA" id="ARBA00022525"/>
    </source>
</evidence>
<evidence type="ECO:0000256" key="7">
    <source>
        <dbReference type="ARBA" id="ARBA00022801"/>
    </source>
</evidence>
<dbReference type="GO" id="GO:0005576">
    <property type="term" value="C:extracellular region"/>
    <property type="evidence" value="ECO:0007669"/>
    <property type="project" value="UniProtKB-SubCell"/>
</dbReference>
<dbReference type="GO" id="GO:0016985">
    <property type="term" value="F:mannan endo-1,4-beta-mannosidase activity"/>
    <property type="evidence" value="ECO:0007669"/>
    <property type="project" value="UniProtKB-EC"/>
</dbReference>
<dbReference type="SUPFAM" id="SSF51445">
    <property type="entry name" value="(Trans)glycosidases"/>
    <property type="match status" value="1"/>
</dbReference>
<dbReference type="InterPro" id="IPR017853">
    <property type="entry name" value="GH"/>
</dbReference>
<dbReference type="Pfam" id="PF00150">
    <property type="entry name" value="Cellulase"/>
    <property type="match status" value="1"/>
</dbReference>
<keyword evidence="5" id="KW-0964">Secreted</keyword>
<keyword evidence="8 9" id="KW-0326">Glycosidase</keyword>
<dbReference type="GO" id="GO:0046355">
    <property type="term" value="P:mannan catabolic process"/>
    <property type="evidence" value="ECO:0007669"/>
    <property type="project" value="UniProtKB-ARBA"/>
</dbReference>
<evidence type="ECO:0000256" key="4">
    <source>
        <dbReference type="ARBA" id="ARBA00012706"/>
    </source>
</evidence>
<dbReference type="PANTHER" id="PTHR31451:SF39">
    <property type="entry name" value="MANNAN ENDO-1,4-BETA-MANNOSIDASE 1"/>
    <property type="match status" value="1"/>
</dbReference>
<evidence type="ECO:0000256" key="3">
    <source>
        <dbReference type="ARBA" id="ARBA00005641"/>
    </source>
</evidence>
<dbReference type="InterPro" id="IPR045053">
    <property type="entry name" value="MAN-like"/>
</dbReference>
<dbReference type="Proteomes" id="UP001219525">
    <property type="component" value="Unassembled WGS sequence"/>
</dbReference>
<dbReference type="AlphaFoldDB" id="A0AAD6YNV9"/>
<evidence type="ECO:0000259" key="11">
    <source>
        <dbReference type="Pfam" id="PF00150"/>
    </source>
</evidence>
<sequence>MKHLIFAIGFLLNLCALVKGENDELKKAVPKGFVTTRGTEFELDGSSFAFVGANSYWLPLLTTKDDVESTFSQMQEAGVKVLRTWGFNAINASELPGALESGLTYYQVWNNGDWTLNDGPQGLERLDTVINVAAKYDIRVILALTNNWVGYGGMELYVDHIDPGASTHDIFYTDSRMIASYQRYVKTIVNRYKDSSTIFAWEMMNEARCLGDLPQSAACSAASKTVPNWYKQQSDFIRSLDPNHMITTGGEGAFLYSCFVAYLIRLHLGHLFLKTKNPTLATDYNFDGQAGEDFSFDLTLPNVDFGTYHMYPQTWYPQLDFPGSNFSVEGWGLFWMDAHVNAANAAGKPLILEEFGVTGLANKTEIYPKWVQFALDTKHAIMPWQFGASGLKEDSGNRLIKYADALIDGASPNDGFAIYKNQTVWNVFAYEESNSSCRLIVNTFQKCC</sequence>
<evidence type="ECO:0000256" key="10">
    <source>
        <dbReference type="SAM" id="SignalP"/>
    </source>
</evidence>
<comment type="caution">
    <text evidence="12">The sequence shown here is derived from an EMBL/GenBank/DDBJ whole genome shotgun (WGS) entry which is preliminary data.</text>
</comment>
<evidence type="ECO:0000256" key="2">
    <source>
        <dbReference type="ARBA" id="ARBA00004613"/>
    </source>
</evidence>
<comment type="subcellular location">
    <subcellularLocation>
        <location evidence="2">Secreted</location>
    </subcellularLocation>
</comment>
<evidence type="ECO:0000256" key="6">
    <source>
        <dbReference type="ARBA" id="ARBA00022729"/>
    </source>
</evidence>
<evidence type="ECO:0000256" key="1">
    <source>
        <dbReference type="ARBA" id="ARBA00001678"/>
    </source>
</evidence>
<evidence type="ECO:0000256" key="9">
    <source>
        <dbReference type="RuleBase" id="RU361153"/>
    </source>
</evidence>
<name>A0AAD6YNV9_9AGAR</name>
<evidence type="ECO:0000313" key="13">
    <source>
        <dbReference type="Proteomes" id="UP001219525"/>
    </source>
</evidence>
<comment type="catalytic activity">
    <reaction evidence="1">
        <text>Random hydrolysis of (1-&gt;4)-beta-D-mannosidic linkages in mannans, galactomannans and glucomannans.</text>
        <dbReference type="EC" id="3.2.1.78"/>
    </reaction>
</comment>
<dbReference type="InterPro" id="IPR001547">
    <property type="entry name" value="Glyco_hydro_5"/>
</dbReference>
<accession>A0AAD6YNV9</accession>
<feature type="signal peptide" evidence="10">
    <location>
        <begin position="1"/>
        <end position="20"/>
    </location>
</feature>
<keyword evidence="6 10" id="KW-0732">Signal</keyword>
<keyword evidence="7 9" id="KW-0378">Hydrolase</keyword>
<comment type="similarity">
    <text evidence="3 9">Belongs to the glycosyl hydrolase 5 (cellulase A) family.</text>
</comment>
<evidence type="ECO:0000313" key="12">
    <source>
        <dbReference type="EMBL" id="KAJ7225320.1"/>
    </source>
</evidence>
<dbReference type="PANTHER" id="PTHR31451">
    <property type="match status" value="1"/>
</dbReference>
<dbReference type="EMBL" id="JARJCW010000004">
    <property type="protein sequence ID" value="KAJ7225320.1"/>
    <property type="molecule type" value="Genomic_DNA"/>
</dbReference>
<proteinExistence type="inferred from homology"/>
<reference evidence="12" key="1">
    <citation type="submission" date="2023-03" db="EMBL/GenBank/DDBJ databases">
        <title>Massive genome expansion in bonnet fungi (Mycena s.s.) driven by repeated elements and novel gene families across ecological guilds.</title>
        <authorList>
            <consortium name="Lawrence Berkeley National Laboratory"/>
            <person name="Harder C.B."/>
            <person name="Miyauchi S."/>
            <person name="Viragh M."/>
            <person name="Kuo A."/>
            <person name="Thoen E."/>
            <person name="Andreopoulos B."/>
            <person name="Lu D."/>
            <person name="Skrede I."/>
            <person name="Drula E."/>
            <person name="Henrissat B."/>
            <person name="Morin E."/>
            <person name="Kohler A."/>
            <person name="Barry K."/>
            <person name="LaButti K."/>
            <person name="Morin E."/>
            <person name="Salamov A."/>
            <person name="Lipzen A."/>
            <person name="Mereny Z."/>
            <person name="Hegedus B."/>
            <person name="Baldrian P."/>
            <person name="Stursova M."/>
            <person name="Weitz H."/>
            <person name="Taylor A."/>
            <person name="Grigoriev I.V."/>
            <person name="Nagy L.G."/>
            <person name="Martin F."/>
            <person name="Kauserud H."/>
        </authorList>
    </citation>
    <scope>NUCLEOTIDE SEQUENCE</scope>
    <source>
        <strain evidence="12">9144</strain>
    </source>
</reference>
<dbReference type="Gene3D" id="3.20.20.80">
    <property type="entry name" value="Glycosidases"/>
    <property type="match status" value="1"/>
</dbReference>
<evidence type="ECO:0000256" key="8">
    <source>
        <dbReference type="ARBA" id="ARBA00023295"/>
    </source>
</evidence>
<organism evidence="12 13">
    <name type="scientific">Mycena pura</name>
    <dbReference type="NCBI Taxonomy" id="153505"/>
    <lineage>
        <taxon>Eukaryota</taxon>
        <taxon>Fungi</taxon>
        <taxon>Dikarya</taxon>
        <taxon>Basidiomycota</taxon>
        <taxon>Agaricomycotina</taxon>
        <taxon>Agaricomycetes</taxon>
        <taxon>Agaricomycetidae</taxon>
        <taxon>Agaricales</taxon>
        <taxon>Marasmiineae</taxon>
        <taxon>Mycenaceae</taxon>
        <taxon>Mycena</taxon>
    </lineage>
</organism>
<keyword evidence="13" id="KW-1185">Reference proteome</keyword>
<dbReference type="EC" id="3.2.1.78" evidence="4"/>
<feature type="domain" description="Glycoside hydrolase family 5" evidence="11">
    <location>
        <begin position="75"/>
        <end position="388"/>
    </location>
</feature>
<gene>
    <name evidence="12" type="ORF">GGX14DRAFT_638112</name>
</gene>
<protein>
    <recommendedName>
        <fullName evidence="4">mannan endo-1,4-beta-mannosidase</fullName>
        <ecNumber evidence="4">3.2.1.78</ecNumber>
    </recommendedName>
</protein>